<protein>
    <recommendedName>
        <fullName evidence="2">Myb/SANT-like domain-containing protein</fullName>
    </recommendedName>
</protein>
<accession>A0ABD1HQ94</accession>
<name>A0ABD1HQ94_SALDI</name>
<comment type="caution">
    <text evidence="3">The sequence shown here is derived from an EMBL/GenBank/DDBJ whole genome shotgun (WGS) entry which is preliminary data.</text>
</comment>
<keyword evidence="4" id="KW-1185">Reference proteome</keyword>
<organism evidence="3 4">
    <name type="scientific">Salvia divinorum</name>
    <name type="common">Maria pastora</name>
    <name type="synonym">Diviner's sage</name>
    <dbReference type="NCBI Taxonomy" id="28513"/>
    <lineage>
        <taxon>Eukaryota</taxon>
        <taxon>Viridiplantae</taxon>
        <taxon>Streptophyta</taxon>
        <taxon>Embryophyta</taxon>
        <taxon>Tracheophyta</taxon>
        <taxon>Spermatophyta</taxon>
        <taxon>Magnoliopsida</taxon>
        <taxon>eudicotyledons</taxon>
        <taxon>Gunneridae</taxon>
        <taxon>Pentapetalae</taxon>
        <taxon>asterids</taxon>
        <taxon>lamiids</taxon>
        <taxon>Lamiales</taxon>
        <taxon>Lamiaceae</taxon>
        <taxon>Nepetoideae</taxon>
        <taxon>Mentheae</taxon>
        <taxon>Salviinae</taxon>
        <taxon>Salvia</taxon>
        <taxon>Salvia subgen. Calosphace</taxon>
    </lineage>
</organism>
<evidence type="ECO:0000256" key="1">
    <source>
        <dbReference type="SAM" id="MobiDB-lite"/>
    </source>
</evidence>
<feature type="region of interest" description="Disordered" evidence="1">
    <location>
        <begin position="1"/>
        <end position="37"/>
    </location>
</feature>
<reference evidence="3 4" key="1">
    <citation type="submission" date="2024-06" db="EMBL/GenBank/DDBJ databases">
        <title>A chromosome level genome sequence of Diviner's sage (Salvia divinorum).</title>
        <authorList>
            <person name="Ford S.A."/>
            <person name="Ro D.-K."/>
            <person name="Ness R.W."/>
            <person name="Phillips M.A."/>
        </authorList>
    </citation>
    <scope>NUCLEOTIDE SEQUENCE [LARGE SCALE GENOMIC DNA]</scope>
    <source>
        <strain evidence="3">SAF-2024a</strain>
        <tissue evidence="3">Leaf</tissue>
    </source>
</reference>
<gene>
    <name evidence="3" type="ORF">AAHA92_09050</name>
</gene>
<dbReference type="Proteomes" id="UP001567538">
    <property type="component" value="Unassembled WGS sequence"/>
</dbReference>
<evidence type="ECO:0000259" key="2">
    <source>
        <dbReference type="Pfam" id="PF12776"/>
    </source>
</evidence>
<evidence type="ECO:0000313" key="3">
    <source>
        <dbReference type="EMBL" id="KAL1558606.1"/>
    </source>
</evidence>
<dbReference type="AlphaFoldDB" id="A0ABD1HQ94"/>
<proteinExistence type="predicted"/>
<feature type="compositionally biased region" description="Polar residues" evidence="1">
    <location>
        <begin position="1"/>
        <end position="25"/>
    </location>
</feature>
<dbReference type="PANTHER" id="PTHR46250">
    <property type="entry name" value="MYB/SANT-LIKE DNA-BINDING DOMAIN PROTEIN-RELATED"/>
    <property type="match status" value="1"/>
</dbReference>
<dbReference type="InterPro" id="IPR024752">
    <property type="entry name" value="Myb/SANT-like_dom"/>
</dbReference>
<sequence length="331" mass="37463">MSDQWPSKQFNSFSSPTLDGSNIGRSSGLKGDRTRRSWSDKEEETLIMSMKELVANGWKSDNGFRVGYLKRIEEDLKRQNPNTDLKVHPHIWSKITTWKKNYVLLSSILNRSGVGFNERGDYKIECDEDQWAQIIKADGSAKYMRGKSWPHFDAWKIIYGKDRAIGGTAEDAAESTQRVRATQDSMYINTENDYHPNMDGIFVGESVGEGNVPIAAGDSDPNSPSLKKAAKKRKAGEALDGILEMMNRMNDDTNERLRTLSARIGYEFDLTTKREAMLQLLGVVQGLTKKQKFSAAKILVKETELLDLFRGMDEADRPDFVMFLLEENNLA</sequence>
<dbReference type="Pfam" id="PF12776">
    <property type="entry name" value="Myb_DNA-bind_3"/>
    <property type="match status" value="1"/>
</dbReference>
<evidence type="ECO:0000313" key="4">
    <source>
        <dbReference type="Proteomes" id="UP001567538"/>
    </source>
</evidence>
<dbReference type="PANTHER" id="PTHR46250:SF15">
    <property type="entry name" value="OS01G0523800 PROTEIN"/>
    <property type="match status" value="1"/>
</dbReference>
<dbReference type="EMBL" id="JBEAFC010000004">
    <property type="protein sequence ID" value="KAL1558606.1"/>
    <property type="molecule type" value="Genomic_DNA"/>
</dbReference>
<feature type="domain" description="Myb/SANT-like" evidence="2">
    <location>
        <begin position="37"/>
        <end position="133"/>
    </location>
</feature>